<organism evidence="3 4">
    <name type="scientific">Hondaea fermentalgiana</name>
    <dbReference type="NCBI Taxonomy" id="2315210"/>
    <lineage>
        <taxon>Eukaryota</taxon>
        <taxon>Sar</taxon>
        <taxon>Stramenopiles</taxon>
        <taxon>Bigyra</taxon>
        <taxon>Labyrinthulomycetes</taxon>
        <taxon>Thraustochytrida</taxon>
        <taxon>Thraustochytriidae</taxon>
        <taxon>Hondaea</taxon>
    </lineage>
</organism>
<feature type="region of interest" description="Disordered" evidence="1">
    <location>
        <begin position="503"/>
        <end position="535"/>
    </location>
</feature>
<sequence length="535" mass="58445">MEALTSQIDAAPYDALVDLDAGFGIDLDLDLEVDLDLDLDLDLNRSGGSSDGGGHEGSRGAPSMATTLASSSYSPAAEPRTHGVGSDGAKNVREDTYSARRRRNAASSRKVREKRKAERDALALRVSELQQDNELLLERIAVLQNEVQAQRFKDGGAGLEKENALLRAEIKRHKAFMERIVRVVHDHDTDQDETVQRTYLASVRSSLSRVMGMLYTSAHDPSWKPQPISSLSQASATVSCFYAQTLPLGVPTERAKVLNMRIDVDGVPLSQKRALARAQRMMTDAFTTNAVFRLFQQLQEDEERRQNLRINEFTSPGLRGVQQALKKQNEELHIFSYADNVFEILVSMSSCTSQLNLSALGPRDASKDTDDASPPSILEADVMLTSTLSHMLSAAILPSEADLPHSTSTDKKEDNVMAADLLEGIVFFTRDGAPADESSFIFVSTMPINTHMTILPRNTHDKDGTVATTVRQQMTMFCECVAMAPELDVEAWAAMLRTLAARQQEQAQAKASSSCSTPASTSASSSSPSFSSPPE</sequence>
<dbReference type="Proteomes" id="UP000241890">
    <property type="component" value="Unassembled WGS sequence"/>
</dbReference>
<dbReference type="PROSITE" id="PS00036">
    <property type="entry name" value="BZIP_BASIC"/>
    <property type="match status" value="1"/>
</dbReference>
<name>A0A2R5GTB9_9STRA</name>
<dbReference type="InterPro" id="IPR004827">
    <property type="entry name" value="bZIP"/>
</dbReference>
<protein>
    <recommendedName>
        <fullName evidence="2">BZIP domain-containing protein</fullName>
    </recommendedName>
</protein>
<dbReference type="Pfam" id="PF07716">
    <property type="entry name" value="bZIP_2"/>
    <property type="match status" value="1"/>
</dbReference>
<evidence type="ECO:0000256" key="1">
    <source>
        <dbReference type="SAM" id="MobiDB-lite"/>
    </source>
</evidence>
<dbReference type="AlphaFoldDB" id="A0A2R5GTB9"/>
<reference evidence="3 4" key="1">
    <citation type="submission" date="2017-12" db="EMBL/GenBank/DDBJ databases">
        <title>Sequencing, de novo assembly and annotation of complete genome of a new Thraustochytrid species, strain FCC1311.</title>
        <authorList>
            <person name="Sedici K."/>
            <person name="Godart F."/>
            <person name="Aiese Cigliano R."/>
            <person name="Sanseverino W."/>
            <person name="Barakat M."/>
            <person name="Ortet P."/>
            <person name="Marechal E."/>
            <person name="Cagnac O."/>
            <person name="Amato A."/>
        </authorList>
    </citation>
    <scope>NUCLEOTIDE SEQUENCE [LARGE SCALE GENOMIC DNA]</scope>
</reference>
<dbReference type="EMBL" id="BEYU01000162">
    <property type="protein sequence ID" value="GBG33569.1"/>
    <property type="molecule type" value="Genomic_DNA"/>
</dbReference>
<feature type="compositionally biased region" description="Basic residues" evidence="1">
    <location>
        <begin position="99"/>
        <end position="114"/>
    </location>
</feature>
<evidence type="ECO:0000313" key="4">
    <source>
        <dbReference type="Proteomes" id="UP000241890"/>
    </source>
</evidence>
<dbReference type="InParanoid" id="A0A2R5GTB9"/>
<evidence type="ECO:0000313" key="3">
    <source>
        <dbReference type="EMBL" id="GBG33569.1"/>
    </source>
</evidence>
<dbReference type="Gene3D" id="1.20.5.170">
    <property type="match status" value="1"/>
</dbReference>
<evidence type="ECO:0000259" key="2">
    <source>
        <dbReference type="PROSITE" id="PS50217"/>
    </source>
</evidence>
<proteinExistence type="predicted"/>
<dbReference type="PROSITE" id="PS50217">
    <property type="entry name" value="BZIP"/>
    <property type="match status" value="1"/>
</dbReference>
<dbReference type="SMART" id="SM00338">
    <property type="entry name" value="BRLZ"/>
    <property type="match status" value="1"/>
</dbReference>
<keyword evidence="4" id="KW-1185">Reference proteome</keyword>
<gene>
    <name evidence="3" type="ORF">FCC1311_097922</name>
</gene>
<dbReference type="GO" id="GO:0003700">
    <property type="term" value="F:DNA-binding transcription factor activity"/>
    <property type="evidence" value="ECO:0007669"/>
    <property type="project" value="InterPro"/>
</dbReference>
<dbReference type="InterPro" id="IPR046347">
    <property type="entry name" value="bZIP_sf"/>
</dbReference>
<feature type="region of interest" description="Disordered" evidence="1">
    <location>
        <begin position="46"/>
        <end position="114"/>
    </location>
</feature>
<comment type="caution">
    <text evidence="3">The sequence shown here is derived from an EMBL/GenBank/DDBJ whole genome shotgun (WGS) entry which is preliminary data.</text>
</comment>
<accession>A0A2R5GTB9</accession>
<dbReference type="SUPFAM" id="SSF57959">
    <property type="entry name" value="Leucine zipper domain"/>
    <property type="match status" value="1"/>
</dbReference>
<feature type="compositionally biased region" description="Polar residues" evidence="1">
    <location>
        <begin position="64"/>
        <end position="74"/>
    </location>
</feature>
<feature type="domain" description="BZIP" evidence="2">
    <location>
        <begin position="94"/>
        <end position="151"/>
    </location>
</feature>